<name>A0A370TJQ1_9HELO</name>
<feature type="binding site" evidence="9">
    <location>
        <position position="63"/>
    </location>
    <ligand>
        <name>FAD</name>
        <dbReference type="ChEBI" id="CHEBI:57692"/>
    </ligand>
</feature>
<dbReference type="OrthoDB" id="333024at2759"/>
<evidence type="ECO:0000256" key="3">
    <source>
        <dbReference type="ARBA" id="ARBA00022630"/>
    </source>
</evidence>
<reference evidence="11 12" key="1">
    <citation type="journal article" date="2018" name="IMA Fungus">
        <title>IMA Genome-F 9: Draft genome sequence of Annulohypoxylon stygium, Aspergillus mulundensis, Berkeleyomyces basicola (syn. Thielaviopsis basicola), Ceratocystis smalleyi, two Cercospora beticola strains, Coleophoma cylindrospora, Fusarium fracticaudum, Phialophora cf. hyalina, and Morchella septimelata.</title>
        <authorList>
            <person name="Wingfield B.D."/>
            <person name="Bills G.F."/>
            <person name="Dong Y."/>
            <person name="Huang W."/>
            <person name="Nel W.J."/>
            <person name="Swalarsk-Parry B.S."/>
            <person name="Vaghefi N."/>
            <person name="Wilken P.M."/>
            <person name="An Z."/>
            <person name="de Beer Z.W."/>
            <person name="De Vos L."/>
            <person name="Chen L."/>
            <person name="Duong T.A."/>
            <person name="Gao Y."/>
            <person name="Hammerbacher A."/>
            <person name="Kikkert J.R."/>
            <person name="Li Y."/>
            <person name="Li H."/>
            <person name="Li K."/>
            <person name="Li Q."/>
            <person name="Liu X."/>
            <person name="Ma X."/>
            <person name="Naidoo K."/>
            <person name="Pethybridge S.J."/>
            <person name="Sun J."/>
            <person name="Steenkamp E.T."/>
            <person name="van der Nest M.A."/>
            <person name="van Wyk S."/>
            <person name="Wingfield M.J."/>
            <person name="Xiong C."/>
            <person name="Yue Q."/>
            <person name="Zhang X."/>
        </authorList>
    </citation>
    <scope>NUCLEOTIDE SEQUENCE [LARGE SCALE GENOMIC DNA]</scope>
    <source>
        <strain evidence="11 12">BP 5553</strain>
    </source>
</reference>
<comment type="similarity">
    <text evidence="2 8">Belongs to the ferredoxin--NADP reductase type 1 family.</text>
</comment>
<evidence type="ECO:0000313" key="12">
    <source>
        <dbReference type="Proteomes" id="UP000254866"/>
    </source>
</evidence>
<organism evidence="11 12">
    <name type="scientific">Venustampulla echinocandica</name>
    <dbReference type="NCBI Taxonomy" id="2656787"/>
    <lineage>
        <taxon>Eukaryota</taxon>
        <taxon>Fungi</taxon>
        <taxon>Dikarya</taxon>
        <taxon>Ascomycota</taxon>
        <taxon>Pezizomycotina</taxon>
        <taxon>Leotiomycetes</taxon>
        <taxon>Helotiales</taxon>
        <taxon>Pleuroascaceae</taxon>
        <taxon>Venustampulla</taxon>
    </lineage>
</organism>
<dbReference type="InterPro" id="IPR036188">
    <property type="entry name" value="FAD/NAD-bd_sf"/>
</dbReference>
<dbReference type="GeneID" id="43599200"/>
<dbReference type="InterPro" id="IPR021163">
    <property type="entry name" value="Ferredox_Rdtase_adrenod"/>
</dbReference>
<dbReference type="RefSeq" id="XP_031868395.1">
    <property type="nucleotide sequence ID" value="XM_032014974.1"/>
</dbReference>
<dbReference type="SUPFAM" id="SSF51971">
    <property type="entry name" value="Nucleotide-binding domain"/>
    <property type="match status" value="2"/>
</dbReference>
<keyword evidence="6 8" id="KW-0560">Oxidoreductase</keyword>
<evidence type="ECO:0000256" key="2">
    <source>
        <dbReference type="ARBA" id="ARBA00008312"/>
    </source>
</evidence>
<dbReference type="PIRSF" id="PIRSF000362">
    <property type="entry name" value="FNR"/>
    <property type="match status" value="1"/>
</dbReference>
<dbReference type="PANTHER" id="PTHR48467:SF1">
    <property type="entry name" value="GLUTAMATE SYNTHASE 1 [NADH], CHLOROPLASTIC-LIKE"/>
    <property type="match status" value="1"/>
</dbReference>
<evidence type="ECO:0000256" key="9">
    <source>
        <dbReference type="PIRSR" id="PIRSR000362-1"/>
    </source>
</evidence>
<keyword evidence="5 8" id="KW-0521">NADP</keyword>
<dbReference type="EC" id="1.18.1.6" evidence="8"/>
<dbReference type="Gene3D" id="3.40.50.720">
    <property type="entry name" value="NAD(P)-binding Rossmann-like Domain"/>
    <property type="match status" value="1"/>
</dbReference>
<protein>
    <recommendedName>
        <fullName evidence="8">NADPH:adrenodoxin oxidoreductase, mitochondrial</fullName>
        <ecNumber evidence="8">1.18.1.6</ecNumber>
    </recommendedName>
</protein>
<comment type="subcellular location">
    <subcellularLocation>
        <location evidence="8">Mitochondrion</location>
    </subcellularLocation>
</comment>
<dbReference type="PANTHER" id="PTHR48467">
    <property type="entry name" value="GLUTAMATE SYNTHASE 1 [NADH], CHLOROPLASTIC-LIKE"/>
    <property type="match status" value="1"/>
</dbReference>
<dbReference type="STRING" id="2656787.A0A370TJQ1"/>
<comment type="caution">
    <text evidence="11">The sequence shown here is derived from an EMBL/GenBank/DDBJ whole genome shotgun (WGS) entry which is preliminary data.</text>
</comment>
<feature type="binding site" evidence="9">
    <location>
        <position position="128"/>
    </location>
    <ligand>
        <name>FAD</name>
        <dbReference type="ChEBI" id="CHEBI:57692"/>
    </ligand>
</feature>
<dbReference type="GO" id="GO:0016491">
    <property type="term" value="F:oxidoreductase activity"/>
    <property type="evidence" value="ECO:0007669"/>
    <property type="project" value="UniProtKB-KW"/>
</dbReference>
<evidence type="ECO:0000256" key="4">
    <source>
        <dbReference type="ARBA" id="ARBA00022827"/>
    </source>
</evidence>
<feature type="binding site" evidence="10">
    <location>
        <begin position="204"/>
        <end position="207"/>
    </location>
    <ligand>
        <name>NADP(+)</name>
        <dbReference type="ChEBI" id="CHEBI:58349"/>
    </ligand>
</feature>
<dbReference type="Gene3D" id="3.50.50.60">
    <property type="entry name" value="FAD/NAD(P)-binding domain"/>
    <property type="match status" value="1"/>
</dbReference>
<keyword evidence="3 8" id="KW-0285">Flavoprotein</keyword>
<dbReference type="AlphaFoldDB" id="A0A370TJQ1"/>
<keyword evidence="4 8" id="KW-0274">FAD</keyword>
<dbReference type="InterPro" id="IPR055275">
    <property type="entry name" value="Ferredox_Rdtase"/>
</dbReference>
<feature type="binding site" evidence="10">
    <location>
        <position position="436"/>
    </location>
    <ligand>
        <name>NADP(+)</name>
        <dbReference type="ChEBI" id="CHEBI:58349"/>
    </ligand>
</feature>
<evidence type="ECO:0000256" key="6">
    <source>
        <dbReference type="ARBA" id="ARBA00023002"/>
    </source>
</evidence>
<feature type="binding site" evidence="10">
    <location>
        <position position="260"/>
    </location>
    <ligand>
        <name>NADP(+)</name>
        <dbReference type="ChEBI" id="CHEBI:58349"/>
    </ligand>
</feature>
<keyword evidence="12" id="KW-1185">Reference proteome</keyword>
<sequence length="525" mass="57734">MLKITRPWTCRQCAGALRQYTYAYSAPSTTSTHLGIQRRAYTAKPHAQDGRPFRMAVIGSGPAGFYTSYKVMSKIESSVVDMYEHLPVPFGLVRFGVAPDHPEVKNCQEKFEEVAESPRFNFVGNIPIGHYDGALPLEALLPHYDAVLFAYGASKDRTLNIPGEDTLKGIYSARAFVGWYNGLPEYSDLAPDLTQVDEAVVIGQGNVAMDVARILLQDVDILRSSDITEQAIETLAKSKVKRVRVVGRRGPLQAAFTIKEVRELVKLPSVAFHPVDMSLIPEDISKLPRPPRRIMEVLKKGGVASVSTAPKSWSLDFCMSPRSFNPGREFPDQLGGMSFEKTSLSPGPFEPTAKAVGTGEVIDIPSSLAFRSIGYKSEALPGFESLGIPFNDRLGVIPNDHLGRVMDENSGWSESNTGKNLPGMYCAGWVKRGPTGVIAGTMEDAFSTADSIQEDWYSQVPFLNSGNGSGQGWEGVKEEAAKRGCRRVSWEDWKKIDAVEKERGRKAGKEREKFTKIADMLSVLD</sequence>
<feature type="binding site" evidence="9">
    <location>
        <position position="92"/>
    </location>
    <ligand>
        <name>FAD</name>
        <dbReference type="ChEBI" id="CHEBI:57692"/>
    </ligand>
</feature>
<dbReference type="GO" id="GO:0005739">
    <property type="term" value="C:mitochondrion"/>
    <property type="evidence" value="ECO:0007669"/>
    <property type="project" value="UniProtKB-SubCell"/>
</dbReference>
<dbReference type="PRINTS" id="PR00419">
    <property type="entry name" value="ADXRDTASE"/>
</dbReference>
<evidence type="ECO:0000256" key="10">
    <source>
        <dbReference type="PIRSR" id="PIRSR000362-2"/>
    </source>
</evidence>
<proteinExistence type="inferred from homology"/>
<evidence type="ECO:0000313" key="11">
    <source>
        <dbReference type="EMBL" id="RDL35739.1"/>
    </source>
</evidence>
<evidence type="ECO:0000256" key="7">
    <source>
        <dbReference type="ARBA" id="ARBA00048933"/>
    </source>
</evidence>
<feature type="binding site" evidence="9">
    <location>
        <position position="84"/>
    </location>
    <ligand>
        <name>FAD</name>
        <dbReference type="ChEBI" id="CHEBI:57692"/>
    </ligand>
</feature>
<comment type="catalytic activity">
    <reaction evidence="7 8">
        <text>2 reduced [adrenodoxin] + NADP(+) + H(+) = 2 oxidized [adrenodoxin] + NADPH</text>
        <dbReference type="Rhea" id="RHEA:42312"/>
        <dbReference type="Rhea" id="RHEA-COMP:9998"/>
        <dbReference type="Rhea" id="RHEA-COMP:9999"/>
        <dbReference type="ChEBI" id="CHEBI:15378"/>
        <dbReference type="ChEBI" id="CHEBI:33737"/>
        <dbReference type="ChEBI" id="CHEBI:33738"/>
        <dbReference type="ChEBI" id="CHEBI:57783"/>
        <dbReference type="ChEBI" id="CHEBI:58349"/>
        <dbReference type="EC" id="1.18.1.6"/>
    </reaction>
</comment>
<comment type="cofactor">
    <cofactor evidence="1 8 9">
        <name>FAD</name>
        <dbReference type="ChEBI" id="CHEBI:57692"/>
    </cofactor>
</comment>
<dbReference type="EMBL" id="NPIC01000005">
    <property type="protein sequence ID" value="RDL35739.1"/>
    <property type="molecule type" value="Genomic_DNA"/>
</dbReference>
<gene>
    <name evidence="11" type="ORF">BP5553_06351</name>
</gene>
<feature type="binding site" evidence="9">
    <location>
        <begin position="436"/>
        <end position="438"/>
    </location>
    <ligand>
        <name>FAD</name>
        <dbReference type="ChEBI" id="CHEBI:57692"/>
    </ligand>
</feature>
<accession>A0A370TJQ1</accession>
<evidence type="ECO:0000256" key="8">
    <source>
        <dbReference type="PIRNR" id="PIRNR000362"/>
    </source>
</evidence>
<feature type="binding site" evidence="10">
    <location>
        <begin position="248"/>
        <end position="249"/>
    </location>
    <ligand>
        <name>NADP(+)</name>
        <dbReference type="ChEBI" id="CHEBI:58349"/>
    </ligand>
</feature>
<keyword evidence="8" id="KW-0496">Mitochondrion</keyword>
<evidence type="ECO:0000256" key="1">
    <source>
        <dbReference type="ARBA" id="ARBA00001974"/>
    </source>
</evidence>
<dbReference type="Proteomes" id="UP000254866">
    <property type="component" value="Unassembled WGS sequence"/>
</dbReference>
<evidence type="ECO:0000256" key="5">
    <source>
        <dbReference type="ARBA" id="ARBA00022857"/>
    </source>
</evidence>
<feature type="binding site" evidence="9">
    <location>
        <position position="429"/>
    </location>
    <ligand>
        <name>FAD</name>
        <dbReference type="ChEBI" id="CHEBI:57692"/>
    </ligand>
</feature>